<dbReference type="EMBL" id="CP136895">
    <property type="protein sequence ID" value="WOL11014.1"/>
    <property type="molecule type" value="Genomic_DNA"/>
</dbReference>
<keyword evidence="3" id="KW-1185">Reference proteome</keyword>
<keyword evidence="1" id="KW-0472">Membrane</keyword>
<keyword evidence="1" id="KW-0812">Transmembrane</keyword>
<evidence type="ECO:0000313" key="3">
    <source>
        <dbReference type="Proteomes" id="UP001327560"/>
    </source>
</evidence>
<accession>A0AAQ3KMP7</accession>
<name>A0AAQ3KMP7_9LILI</name>
<organism evidence="2 3">
    <name type="scientific">Canna indica</name>
    <name type="common">Indian-shot</name>
    <dbReference type="NCBI Taxonomy" id="4628"/>
    <lineage>
        <taxon>Eukaryota</taxon>
        <taxon>Viridiplantae</taxon>
        <taxon>Streptophyta</taxon>
        <taxon>Embryophyta</taxon>
        <taxon>Tracheophyta</taxon>
        <taxon>Spermatophyta</taxon>
        <taxon>Magnoliopsida</taxon>
        <taxon>Liliopsida</taxon>
        <taxon>Zingiberales</taxon>
        <taxon>Cannaceae</taxon>
        <taxon>Canna</taxon>
    </lineage>
</organism>
<evidence type="ECO:0000256" key="1">
    <source>
        <dbReference type="SAM" id="Phobius"/>
    </source>
</evidence>
<proteinExistence type="predicted"/>
<gene>
    <name evidence="2" type="ORF">Cni_G19775</name>
</gene>
<feature type="transmembrane region" description="Helical" evidence="1">
    <location>
        <begin position="80"/>
        <end position="99"/>
    </location>
</feature>
<dbReference type="Proteomes" id="UP001327560">
    <property type="component" value="Chromosome 6"/>
</dbReference>
<feature type="transmembrane region" description="Helical" evidence="1">
    <location>
        <begin position="21"/>
        <end position="37"/>
    </location>
</feature>
<sequence>MNQANLFYSQLCFASICQNKYFNVILFNLITKIFFYYNQYANEPNVPKAAPQEMAVSCTCASSSGVQGEVDNTRYLLNQYTYWPIYLVGINSLIFTAVMNRSSTSG</sequence>
<reference evidence="2 3" key="1">
    <citation type="submission" date="2023-10" db="EMBL/GenBank/DDBJ databases">
        <title>Chromosome-scale genome assembly provides insights into flower coloration mechanisms of Canna indica.</title>
        <authorList>
            <person name="Li C."/>
        </authorList>
    </citation>
    <scope>NUCLEOTIDE SEQUENCE [LARGE SCALE GENOMIC DNA]</scope>
    <source>
        <tissue evidence="2">Flower</tissue>
    </source>
</reference>
<dbReference type="AlphaFoldDB" id="A0AAQ3KMP7"/>
<keyword evidence="1" id="KW-1133">Transmembrane helix</keyword>
<protein>
    <submittedName>
        <fullName evidence="2">Uncharacterized protein</fullName>
    </submittedName>
</protein>
<evidence type="ECO:0000313" key="2">
    <source>
        <dbReference type="EMBL" id="WOL11014.1"/>
    </source>
</evidence>